<dbReference type="EMBL" id="QPGA01000077">
    <property type="protein sequence ID" value="RDE48852.1"/>
    <property type="molecule type" value="Genomic_DNA"/>
</dbReference>
<organism evidence="1 2">
    <name type="scientific">Candidatus Accumulibacter meliphilus</name>
    <dbReference type="NCBI Taxonomy" id="2211374"/>
    <lineage>
        <taxon>Bacteria</taxon>
        <taxon>Pseudomonadati</taxon>
        <taxon>Pseudomonadota</taxon>
        <taxon>Betaproteobacteria</taxon>
        <taxon>Candidatus Accumulibacter</taxon>
    </lineage>
</organism>
<evidence type="ECO:0000313" key="1">
    <source>
        <dbReference type="EMBL" id="RDE48852.1"/>
    </source>
</evidence>
<dbReference type="AlphaFoldDB" id="A0A369XJ62"/>
<comment type="caution">
    <text evidence="1">The sequence shown here is derived from an EMBL/GenBank/DDBJ whole genome shotgun (WGS) entry which is preliminary data.</text>
</comment>
<accession>A0A369XJ62</accession>
<protein>
    <submittedName>
        <fullName evidence="1">Uncharacterized protein</fullName>
    </submittedName>
</protein>
<sequence length="124" mass="12872">MDATIRCSGPEDQSAFGGLRALEQACEQGAAALGRPGPDRGGVRIAASAIVKERRQAQSLSTAAPHTLPCGIFPNGYLASGAPVNPASSCDPSKDASQQDFRINVKVAYATHERPLPVREKGTG</sequence>
<proteinExistence type="predicted"/>
<dbReference type="Proteomes" id="UP000253831">
    <property type="component" value="Unassembled WGS sequence"/>
</dbReference>
<reference evidence="1 2" key="1">
    <citation type="submission" date="2018-05" db="EMBL/GenBank/DDBJ databases">
        <title>Integrated omic analyses show evidence that a Ca. Accumulibacter phosphatis strain performs denitrification under micro-aerobic conditions.</title>
        <authorList>
            <person name="Camejo P.Y."/>
            <person name="Katherine M.D."/>
            <person name="Daniel N.R."/>
        </authorList>
    </citation>
    <scope>NUCLEOTIDE SEQUENCE [LARGE SCALE GENOMIC DNA]</scope>
    <source>
        <strain evidence="1">UW-LDO-IC</strain>
    </source>
</reference>
<gene>
    <name evidence="1" type="ORF">DVS81_19840</name>
</gene>
<evidence type="ECO:0000313" key="2">
    <source>
        <dbReference type="Proteomes" id="UP000253831"/>
    </source>
</evidence>
<name>A0A369XJ62_9PROT</name>